<dbReference type="Proteomes" id="UP000176050">
    <property type="component" value="Chromosome"/>
</dbReference>
<keyword evidence="10" id="KW-1185">Reference proteome</keyword>
<keyword evidence="5 8" id="KW-1133">Transmembrane helix</keyword>
<dbReference type="AlphaFoldDB" id="A0A1D8P981"/>
<keyword evidence="6 8" id="KW-0472">Membrane</keyword>
<evidence type="ECO:0000256" key="3">
    <source>
        <dbReference type="ARBA" id="ARBA00022475"/>
    </source>
</evidence>
<reference evidence="9 10" key="1">
    <citation type="submission" date="2016-10" db="EMBL/GenBank/DDBJ databases">
        <title>Lutibacter sp. LPB0138, isolated from marine gastropod.</title>
        <authorList>
            <person name="Kim E."/>
            <person name="Yi H."/>
        </authorList>
    </citation>
    <scope>NUCLEOTIDE SEQUENCE [LARGE SCALE GENOMIC DNA]</scope>
    <source>
        <strain evidence="9 10">LPB0138</strain>
    </source>
</reference>
<evidence type="ECO:0000256" key="6">
    <source>
        <dbReference type="ARBA" id="ARBA00023136"/>
    </source>
</evidence>
<feature type="binding site" evidence="7">
    <location>
        <position position="69"/>
    </location>
    <ligand>
        <name>Zn(2+)</name>
        <dbReference type="ChEBI" id="CHEBI:29105"/>
    </ligand>
</feature>
<comment type="subcellular location">
    <subcellularLocation>
        <location evidence="1">Cell membrane</location>
        <topology evidence="1">Multi-pass membrane protein</topology>
    </subcellularLocation>
</comment>
<dbReference type="NCBIfam" id="TIGR01065">
    <property type="entry name" value="hlyIII"/>
    <property type="match status" value="1"/>
</dbReference>
<dbReference type="RefSeq" id="WP_070237294.1">
    <property type="nucleotide sequence ID" value="NZ_CP017478.1"/>
</dbReference>
<dbReference type="GO" id="GO:0046872">
    <property type="term" value="F:metal ion binding"/>
    <property type="evidence" value="ECO:0007669"/>
    <property type="project" value="UniProtKB-KW"/>
</dbReference>
<evidence type="ECO:0000256" key="5">
    <source>
        <dbReference type="ARBA" id="ARBA00022989"/>
    </source>
</evidence>
<feature type="transmembrane region" description="Helical" evidence="8">
    <location>
        <begin position="137"/>
        <end position="153"/>
    </location>
</feature>
<evidence type="ECO:0000256" key="4">
    <source>
        <dbReference type="ARBA" id="ARBA00022692"/>
    </source>
</evidence>
<feature type="binding site" evidence="7">
    <location>
        <position position="195"/>
    </location>
    <ligand>
        <name>Zn(2+)</name>
        <dbReference type="ChEBI" id="CHEBI:29105"/>
    </ligand>
</feature>
<evidence type="ECO:0000313" key="10">
    <source>
        <dbReference type="Proteomes" id="UP000176050"/>
    </source>
</evidence>
<keyword evidence="3" id="KW-1003">Cell membrane</keyword>
<dbReference type="KEGG" id="lul:LPB138_10770"/>
<proteinExistence type="inferred from homology"/>
<feature type="transmembrane region" description="Helical" evidence="8">
    <location>
        <begin position="16"/>
        <end position="36"/>
    </location>
</feature>
<name>A0A1D8P981_9FLAO</name>
<keyword evidence="4 8" id="KW-0812">Transmembrane</keyword>
<organism evidence="9 10">
    <name type="scientific">Urechidicola croceus</name>
    <dbReference type="NCBI Taxonomy" id="1850246"/>
    <lineage>
        <taxon>Bacteria</taxon>
        <taxon>Pseudomonadati</taxon>
        <taxon>Bacteroidota</taxon>
        <taxon>Flavobacteriia</taxon>
        <taxon>Flavobacteriales</taxon>
        <taxon>Flavobacteriaceae</taxon>
        <taxon>Urechidicola</taxon>
    </lineage>
</organism>
<dbReference type="Pfam" id="PF03006">
    <property type="entry name" value="HlyIII"/>
    <property type="match status" value="1"/>
</dbReference>
<feature type="transmembrane region" description="Helical" evidence="8">
    <location>
        <begin position="165"/>
        <end position="182"/>
    </location>
</feature>
<evidence type="ECO:0000256" key="1">
    <source>
        <dbReference type="ARBA" id="ARBA00004651"/>
    </source>
</evidence>
<accession>A0A1D8P981</accession>
<dbReference type="InterPro" id="IPR004254">
    <property type="entry name" value="AdipoR/HlyIII-related"/>
</dbReference>
<evidence type="ECO:0000256" key="7">
    <source>
        <dbReference type="PIRSR" id="PIRSR604254-1"/>
    </source>
</evidence>
<feature type="binding site" evidence="7">
    <location>
        <position position="191"/>
    </location>
    <ligand>
        <name>Zn(2+)</name>
        <dbReference type="ChEBI" id="CHEBI:29105"/>
    </ligand>
</feature>
<dbReference type="STRING" id="1850246.LPB138_10770"/>
<gene>
    <name evidence="9" type="ORF">LPB138_10770</name>
</gene>
<keyword evidence="7" id="KW-0479">Metal-binding</keyword>
<dbReference type="InterPro" id="IPR005744">
    <property type="entry name" value="Hy-lIII"/>
</dbReference>
<dbReference type="EMBL" id="CP017478">
    <property type="protein sequence ID" value="AOW21130.1"/>
    <property type="molecule type" value="Genomic_DNA"/>
</dbReference>
<evidence type="ECO:0000313" key="9">
    <source>
        <dbReference type="EMBL" id="AOW21130.1"/>
    </source>
</evidence>
<comment type="similarity">
    <text evidence="2">Belongs to the UPF0073 (Hly-III) family.</text>
</comment>
<feature type="transmembrane region" description="Helical" evidence="8">
    <location>
        <begin position="48"/>
        <end position="70"/>
    </location>
</feature>
<dbReference type="GO" id="GO:0140911">
    <property type="term" value="F:pore-forming activity"/>
    <property type="evidence" value="ECO:0007669"/>
    <property type="project" value="InterPro"/>
</dbReference>
<dbReference type="OrthoDB" id="9813689at2"/>
<sequence>MSKKEFSSYDPKEERLNVLTHALGLVLSVIALVLLVVKSSTYGTVTHIVSFTIFGASMIVLYSASTFYHYSTKPELRYKLKVFDHSAIYVLIAGTYTPFTLVVLQGWVGWTIFGIAWGLALIGIILKLFYTGKYDKISTIAYVLMGWLIIFAIKPLIDNFSFEGLMWLLAGGVFYTIGAVLYSMEKVKYNHAIFHVFVLLGSFSHFMAIILYVLPIKVK</sequence>
<dbReference type="GO" id="GO:0005886">
    <property type="term" value="C:plasma membrane"/>
    <property type="evidence" value="ECO:0007669"/>
    <property type="project" value="UniProtKB-SubCell"/>
</dbReference>
<keyword evidence="7" id="KW-0862">Zinc</keyword>
<evidence type="ECO:0000256" key="8">
    <source>
        <dbReference type="SAM" id="Phobius"/>
    </source>
</evidence>
<protein>
    <submittedName>
        <fullName evidence="9">Hemolysin D</fullName>
    </submittedName>
</protein>
<feature type="transmembrane region" description="Helical" evidence="8">
    <location>
        <begin position="194"/>
        <end position="214"/>
    </location>
</feature>
<dbReference type="PANTHER" id="PTHR20855">
    <property type="entry name" value="ADIPOR/PROGESTIN RECEPTOR-RELATED"/>
    <property type="match status" value="1"/>
</dbReference>
<evidence type="ECO:0000256" key="2">
    <source>
        <dbReference type="ARBA" id="ARBA00008488"/>
    </source>
</evidence>
<feature type="transmembrane region" description="Helical" evidence="8">
    <location>
        <begin position="107"/>
        <end position="130"/>
    </location>
</feature>
<feature type="transmembrane region" description="Helical" evidence="8">
    <location>
        <begin position="82"/>
        <end position="101"/>
    </location>
</feature>
<dbReference type="PANTHER" id="PTHR20855:SF3">
    <property type="entry name" value="LD03007P"/>
    <property type="match status" value="1"/>
</dbReference>